<dbReference type="EMBL" id="JACHMD010000001">
    <property type="protein sequence ID" value="MBB4668119.1"/>
    <property type="molecule type" value="Genomic_DNA"/>
</dbReference>
<evidence type="ECO:0000313" key="1">
    <source>
        <dbReference type="EMBL" id="MBB4668119.1"/>
    </source>
</evidence>
<name>A0A7W7BV11_9MICO</name>
<protein>
    <submittedName>
        <fullName evidence="1">Uncharacterized protein</fullName>
    </submittedName>
</protein>
<keyword evidence="2" id="KW-1185">Reference proteome</keyword>
<dbReference type="Proteomes" id="UP000573729">
    <property type="component" value="Unassembled WGS sequence"/>
</dbReference>
<gene>
    <name evidence="1" type="ORF">BKA24_002828</name>
</gene>
<reference evidence="1 2" key="1">
    <citation type="submission" date="2020-08" db="EMBL/GenBank/DDBJ databases">
        <title>Sequencing the genomes of 1000 actinobacteria strains.</title>
        <authorList>
            <person name="Klenk H.-P."/>
        </authorList>
    </citation>
    <scope>NUCLEOTIDE SEQUENCE [LARGE SCALE GENOMIC DNA]</scope>
    <source>
        <strain evidence="1 2">DSM 24947</strain>
    </source>
</reference>
<sequence length="59" mass="6567">MTEDCRGLDETGTHAAVHSRGEVLGWSFRTLSPESWDADAVRPLREAVSEKIQTALLNR</sequence>
<accession>A0A7W7BV11</accession>
<evidence type="ECO:0000313" key="2">
    <source>
        <dbReference type="Proteomes" id="UP000573729"/>
    </source>
</evidence>
<proteinExistence type="predicted"/>
<comment type="caution">
    <text evidence="1">The sequence shown here is derived from an EMBL/GenBank/DDBJ whole genome shotgun (WGS) entry which is preliminary data.</text>
</comment>
<dbReference type="AlphaFoldDB" id="A0A7W7BV11"/>
<organism evidence="1 2">
    <name type="scientific">Microbacterium marinum</name>
    <dbReference type="NCBI Taxonomy" id="421115"/>
    <lineage>
        <taxon>Bacteria</taxon>
        <taxon>Bacillati</taxon>
        <taxon>Actinomycetota</taxon>
        <taxon>Actinomycetes</taxon>
        <taxon>Micrococcales</taxon>
        <taxon>Microbacteriaceae</taxon>
        <taxon>Microbacterium</taxon>
    </lineage>
</organism>